<keyword evidence="1" id="KW-0472">Membrane</keyword>
<dbReference type="Proteomes" id="UP001484535">
    <property type="component" value="Unassembled WGS sequence"/>
</dbReference>
<feature type="transmembrane region" description="Helical" evidence="1">
    <location>
        <begin position="84"/>
        <end position="105"/>
    </location>
</feature>
<protein>
    <recommendedName>
        <fullName evidence="4">Major facilitator superfamily (MFS) profile domain-containing protein</fullName>
    </recommendedName>
</protein>
<dbReference type="EMBL" id="JBDLBR010000006">
    <property type="protein sequence ID" value="MEN7538594.1"/>
    <property type="molecule type" value="Genomic_DNA"/>
</dbReference>
<keyword evidence="1" id="KW-0812">Transmembrane</keyword>
<accession>A0ABV0D0D8</accession>
<gene>
    <name evidence="2" type="ORF">ABDJ38_15550</name>
</gene>
<evidence type="ECO:0000256" key="1">
    <source>
        <dbReference type="SAM" id="Phobius"/>
    </source>
</evidence>
<dbReference type="RefSeq" id="WP_346786052.1">
    <property type="nucleotide sequence ID" value="NZ_JBDLBR010000006.1"/>
</dbReference>
<evidence type="ECO:0000313" key="2">
    <source>
        <dbReference type="EMBL" id="MEN7538594.1"/>
    </source>
</evidence>
<keyword evidence="3" id="KW-1185">Reference proteome</keyword>
<evidence type="ECO:0008006" key="4">
    <source>
        <dbReference type="Google" id="ProtNLM"/>
    </source>
</evidence>
<comment type="caution">
    <text evidence="2">The sequence shown here is derived from an EMBL/GenBank/DDBJ whole genome shotgun (WGS) entry which is preliminary data.</text>
</comment>
<organism evidence="2 3">
    <name type="scientific">Aurantiacibacter flavus</name>
    <dbReference type="NCBI Taxonomy" id="3145232"/>
    <lineage>
        <taxon>Bacteria</taxon>
        <taxon>Pseudomonadati</taxon>
        <taxon>Pseudomonadota</taxon>
        <taxon>Alphaproteobacteria</taxon>
        <taxon>Sphingomonadales</taxon>
        <taxon>Erythrobacteraceae</taxon>
        <taxon>Aurantiacibacter</taxon>
    </lineage>
</organism>
<name>A0ABV0D0D8_9SPHN</name>
<keyword evidence="1" id="KW-1133">Transmembrane helix</keyword>
<sequence length="117" mass="12087">MAWARGTSHEIAERGPKTAFARPTFHSHLDRRIGGVMASTVGNAVSLSPVFLSVFGVAMVPIAEEFSWPRSLVAGAMALSILKSLALALGTGAGSVMLPILAGLFPSPRTPMNNGAG</sequence>
<evidence type="ECO:0000313" key="3">
    <source>
        <dbReference type="Proteomes" id="UP001484535"/>
    </source>
</evidence>
<reference evidence="2 3" key="1">
    <citation type="submission" date="2024-05" db="EMBL/GenBank/DDBJ databases">
        <authorList>
            <person name="Park S."/>
        </authorList>
    </citation>
    <scope>NUCLEOTIDE SEQUENCE [LARGE SCALE GENOMIC DNA]</scope>
    <source>
        <strain evidence="2 3">DGU5</strain>
    </source>
</reference>
<proteinExistence type="predicted"/>
<feature type="transmembrane region" description="Helical" evidence="1">
    <location>
        <begin position="44"/>
        <end position="63"/>
    </location>
</feature>